<dbReference type="InterPro" id="IPR018829">
    <property type="entry name" value="DUF2433"/>
</dbReference>
<organism evidence="3 4">
    <name type="scientific">Tilletia walkeri</name>
    <dbReference type="NCBI Taxonomy" id="117179"/>
    <lineage>
        <taxon>Eukaryota</taxon>
        <taxon>Fungi</taxon>
        <taxon>Dikarya</taxon>
        <taxon>Basidiomycota</taxon>
        <taxon>Ustilaginomycotina</taxon>
        <taxon>Exobasidiomycetes</taxon>
        <taxon>Tilletiales</taxon>
        <taxon>Tilletiaceae</taxon>
        <taxon>Tilletia</taxon>
    </lineage>
</organism>
<feature type="domain" description="DUF2433" evidence="2">
    <location>
        <begin position="551"/>
        <end position="666"/>
    </location>
</feature>
<feature type="compositionally biased region" description="Gly residues" evidence="1">
    <location>
        <begin position="904"/>
        <end position="913"/>
    </location>
</feature>
<dbReference type="EMBL" id="LWDG02000074">
    <property type="protein sequence ID" value="KAE8269859.1"/>
    <property type="molecule type" value="Genomic_DNA"/>
</dbReference>
<evidence type="ECO:0000313" key="4">
    <source>
        <dbReference type="Proteomes" id="UP000078113"/>
    </source>
</evidence>
<feature type="compositionally biased region" description="Low complexity" evidence="1">
    <location>
        <begin position="726"/>
        <end position="737"/>
    </location>
</feature>
<protein>
    <recommendedName>
        <fullName evidence="2">DUF2433 domain-containing protein</fullName>
    </recommendedName>
</protein>
<feature type="compositionally biased region" description="Polar residues" evidence="1">
    <location>
        <begin position="346"/>
        <end position="367"/>
    </location>
</feature>
<sequence length="913" mass="91249">MSFGQANTLENLRSTTTTIFTDRALIKALSKKYKGNERVLLKDSKRQTNILAAKANRLTRPSRPKTRHPSISSSSNSTSSSLFLSPRSSSPSPLLLQEEITVSLPISIDTPTPANIPLPPSPAETIRFTTTTTMASPHPTPGLQTQAPSTGASPALSAATFGAGAPSNPPPATADTSANSGPAPPTSNTTTTTTTTLQPPASYGSQPAGALGGIGRSASQSSHLSATSHNPNRRPTGPPSSVAPSIGPRASISPSTAALQHQPPYVISGSFGRILCVADVRGALSTLNTLAEEANAQAIIHTGDFGFYEAASLDRMGDRTLRHLVQYSSLITPSIRQSLGLGGAPSANQGQPAGGAETTSGTASSRQSGPGAGGGGGGGGAMPSAAALREAILNHPEPLFSEFPLLLNGKLRLNVPVFTVWGACEDVAVLERFRTGEYAIHNLHILDEASTRAIEVGGVRLRLFGLGGAVVLHKLFDNGDGAATIAGGQGTMWTTMLQIGELVDTAQKVFDPTETRLLITHASPGRDGLLAQLALALKADLTISAGLHFRYGVSYNEFSVQHDFENYRNKLIHAKSAFGEIWDAVKGQVDAVIDDKQRVLLNNALAVTNRVPSLATATGAASEEPAWKNTWNWNLPDAAYGRLVLEVRDGRVSAETKSQGFNFAYRRNNMPMSAATPIAANPPGGVLGAHLSRSTSGANAAPPAAAANPPTGPRANGGANGGGVPTGPAALVNAPSSGGSGAAPPTGPKSRRTRSGGVSDAEGAGAGANQSGSETAMSSSKSRRSRSTGVASDAEGGTGGGGGAQSGSEAAVGGGMTTAQGDKSVGSVSGGAGKGPRGGGSNGGGGGGRGGGRGGRGGAARGGGGGGGERGGRGGGQSGGRGGKAGGGGGENSKPAAAAPVKAEGGGGGGSSA</sequence>
<proteinExistence type="predicted"/>
<reference evidence="3" key="2">
    <citation type="journal article" date="2019" name="IMA Fungus">
        <title>Genome sequencing and comparison of five Tilletia species to identify candidate genes for the detection of regulated species infecting wheat.</title>
        <authorList>
            <person name="Nguyen H.D.T."/>
            <person name="Sultana T."/>
            <person name="Kesanakurti P."/>
            <person name="Hambleton S."/>
        </authorList>
    </citation>
    <scope>NUCLEOTIDE SEQUENCE</scope>
    <source>
        <strain evidence="3">DAOMC 236422</strain>
    </source>
</reference>
<feature type="compositionally biased region" description="Low complexity" evidence="1">
    <location>
        <begin position="894"/>
        <end position="903"/>
    </location>
</feature>
<feature type="compositionally biased region" description="Low complexity" evidence="1">
    <location>
        <begin position="69"/>
        <end position="93"/>
    </location>
</feature>
<dbReference type="InterPro" id="IPR029052">
    <property type="entry name" value="Metallo-depent_PP-like"/>
</dbReference>
<feature type="region of interest" description="Disordered" evidence="1">
    <location>
        <begin position="341"/>
        <end position="382"/>
    </location>
</feature>
<feature type="compositionally biased region" description="Polar residues" evidence="1">
    <location>
        <begin position="142"/>
        <end position="152"/>
    </location>
</feature>
<dbReference type="InterPro" id="IPR052743">
    <property type="entry name" value="Glutaminase_GtaA"/>
</dbReference>
<gene>
    <name evidence="3" type="ORF">A4X09_0g2468</name>
</gene>
<dbReference type="Pfam" id="PF10360">
    <property type="entry name" value="DUF2433"/>
    <property type="match status" value="1"/>
</dbReference>
<dbReference type="SUPFAM" id="SSF56300">
    <property type="entry name" value="Metallo-dependent phosphatases"/>
    <property type="match status" value="1"/>
</dbReference>
<feature type="compositionally biased region" description="Gly residues" evidence="1">
    <location>
        <begin position="828"/>
        <end position="891"/>
    </location>
</feature>
<feature type="region of interest" description="Disordered" evidence="1">
    <location>
        <begin position="132"/>
        <end position="257"/>
    </location>
</feature>
<dbReference type="Proteomes" id="UP000078113">
    <property type="component" value="Unassembled WGS sequence"/>
</dbReference>
<feature type="compositionally biased region" description="Low complexity" evidence="1">
    <location>
        <begin position="697"/>
        <end position="717"/>
    </location>
</feature>
<reference evidence="3" key="1">
    <citation type="submission" date="2016-04" db="EMBL/GenBank/DDBJ databases">
        <authorList>
            <person name="Nguyen H.D."/>
            <person name="Samba Siva P."/>
            <person name="Cullis J."/>
            <person name="Levesque C.A."/>
            <person name="Hambleton S."/>
        </authorList>
    </citation>
    <scope>NUCLEOTIDE SEQUENCE</scope>
    <source>
        <strain evidence="3">DAOMC 236422</strain>
    </source>
</reference>
<dbReference type="PANTHER" id="PTHR31987">
    <property type="entry name" value="GLUTAMINASE A-RELATED"/>
    <property type="match status" value="1"/>
</dbReference>
<evidence type="ECO:0000256" key="1">
    <source>
        <dbReference type="SAM" id="MobiDB-lite"/>
    </source>
</evidence>
<keyword evidence="4" id="KW-1185">Reference proteome</keyword>
<feature type="compositionally biased region" description="Polar residues" evidence="1">
    <location>
        <begin position="768"/>
        <end position="777"/>
    </location>
</feature>
<comment type="caution">
    <text evidence="3">The sequence shown here is derived from an EMBL/GenBank/DDBJ whole genome shotgun (WGS) entry which is preliminary data.</text>
</comment>
<dbReference type="PANTHER" id="PTHR31987:SF11">
    <property type="entry name" value="DUF2433 DOMAIN-CONTAINING PROTEIN"/>
    <property type="match status" value="1"/>
</dbReference>
<feature type="compositionally biased region" description="Gly residues" evidence="1">
    <location>
        <begin position="370"/>
        <end position="381"/>
    </location>
</feature>
<feature type="compositionally biased region" description="Low complexity" evidence="1">
    <location>
        <begin position="217"/>
        <end position="229"/>
    </location>
</feature>
<name>A0A8X7NC95_9BASI</name>
<evidence type="ECO:0000313" key="3">
    <source>
        <dbReference type="EMBL" id="KAE8269859.1"/>
    </source>
</evidence>
<feature type="compositionally biased region" description="Gly residues" evidence="1">
    <location>
        <begin position="796"/>
        <end position="805"/>
    </location>
</feature>
<feature type="region of interest" description="Disordered" evidence="1">
    <location>
        <begin position="53"/>
        <end position="93"/>
    </location>
</feature>
<evidence type="ECO:0000259" key="2">
    <source>
        <dbReference type="Pfam" id="PF10360"/>
    </source>
</evidence>
<dbReference type="AlphaFoldDB" id="A0A8X7NC95"/>
<accession>A0A8X7NC95</accession>
<feature type="region of interest" description="Disordered" evidence="1">
    <location>
        <begin position="685"/>
        <end position="913"/>
    </location>
</feature>